<keyword evidence="5" id="KW-0677">Repeat</keyword>
<sequence>QRISDMMVNFGEPAVFSCSYSGTPKISVTWMKKNNIIRQSEKRRLTTMEGQSILEILSVDAEDCGNYTCSIENEVGRDSCLAHLKSNVECAIFSEPPTFIRSLEPMEVIIGGSTKFECEVAGTPEFRVSWFRGDTELTSKGNCKITFKNNMALLEIRGVSKNDLGEYTCTVENEVGSITSNTILTVFKIIGIASDEAESMGVSLSHHRQVTVFYHLLSSLAPSLLSMLCLPLPASTPTIIPCTQVSARCMCSTSNPLLVKLSKSINHCSAPLIHFSFSPHKLKDIQEIEDNLAKLQCSIAGTPPFDITWCKNGSELSPDDYIMSFEDNIATLEFINLLLSDAGIYSCMATNEAGSASCTSKLIVKEKEGIPPPSDEDYRAESIGSTAPFECQVSPSTAQTNWLKDGNIIREGPKYKFISDGKDRKMTVIDVQLSDAGEYVCVAHLGKNEKQTKANLIVEGNPGPPAAFDITNSSVTLSWKPPRTDGGSPITGYIVERREKTGKWVRINKTPVLDLRYRAVGLYEGNEYEFRVYAENLAGLSKPSQPSDSVKAKMPILPPGPPINPKFKDKTRETVDMVWTKPNRDGGSPILGYIVECQKVGSTDWVCTNIDELISQCAYRAVGLTEGNEYRFRVKAVNVVGEGEPREVPETVIAKDILQPPEISLDLMCRDVYYARVGQTIKLSARVKGRPDPKITWSREGKLINKDQRTELIVDFPVVELVLKGAVRSDHGKYIITAKNSSGQATAPIIVNVLDKPGPCQHIKVSYVTKASAVVTWENPEDNGGTEITNYIVEYRQPNTRTWSIMSNREYFFRVCAENKVGPGPTIETKTPIIAIDPIERPGEPIKFHVAETGKTFALLKWKRPSFDGGSPNLSYHVERKKKDAPDWERVHKGSIKQTHYTVEQCIENQCYMFRVQTINEAGESDWVHTDYVIVKEDLQQPILELKLVDYWVEHTVVKDLSFNITGLKENKKYKFRVSARNSVGRGLPRETEGFLEVKEQLSKWMILPVAEEFLEIVNLSKLKFIMFCKMLKTILRLFFVNK</sequence>
<evidence type="ECO:0000256" key="1">
    <source>
        <dbReference type="ARBA" id="ARBA00004123"/>
    </source>
</evidence>
<feature type="domain" description="Fibronectin type-III" evidence="11">
    <location>
        <begin position="461"/>
        <end position="555"/>
    </location>
</feature>
<dbReference type="AlphaFoldDB" id="A0A8C4QZJ6"/>
<protein>
    <recommendedName>
        <fullName evidence="14">Titin</fullName>
    </recommendedName>
</protein>
<keyword evidence="13" id="KW-1185">Reference proteome</keyword>
<feature type="domain" description="Ig-like" evidence="10">
    <location>
        <begin position="271"/>
        <end position="364"/>
    </location>
</feature>
<dbReference type="InterPro" id="IPR003961">
    <property type="entry name" value="FN3_dom"/>
</dbReference>
<evidence type="ECO:0000313" key="13">
    <source>
        <dbReference type="Proteomes" id="UP000694388"/>
    </source>
</evidence>
<keyword evidence="7" id="KW-0539">Nucleus</keyword>
<proteinExistence type="inferred from homology"/>
<dbReference type="FunFam" id="2.60.40.10:FF:000022">
    <property type="entry name" value="Cardiac titin"/>
    <property type="match status" value="3"/>
</dbReference>
<evidence type="ECO:0000256" key="7">
    <source>
        <dbReference type="ARBA" id="ARBA00023242"/>
    </source>
</evidence>
<feature type="domain" description="Fibronectin type-III" evidence="11">
    <location>
        <begin position="844"/>
        <end position="938"/>
    </location>
</feature>
<dbReference type="OMA" id="NVECAIF"/>
<dbReference type="InterPro" id="IPR003599">
    <property type="entry name" value="Ig_sub"/>
</dbReference>
<dbReference type="PROSITE" id="PS50853">
    <property type="entry name" value="FN3"/>
    <property type="match status" value="3"/>
</dbReference>
<feature type="domain" description="Ig-like" evidence="10">
    <location>
        <begin position="373"/>
        <end position="457"/>
    </location>
</feature>
<reference evidence="12" key="2">
    <citation type="submission" date="2025-09" db="UniProtKB">
        <authorList>
            <consortium name="Ensembl"/>
        </authorList>
    </citation>
    <scope>IDENTIFICATION</scope>
</reference>
<dbReference type="InterPro" id="IPR007110">
    <property type="entry name" value="Ig-like_dom"/>
</dbReference>
<feature type="domain" description="Ig-like" evidence="10">
    <location>
        <begin position="1"/>
        <end position="89"/>
    </location>
</feature>
<evidence type="ECO:0000256" key="5">
    <source>
        <dbReference type="ARBA" id="ARBA00022737"/>
    </source>
</evidence>
<dbReference type="SUPFAM" id="SSF49265">
    <property type="entry name" value="Fibronectin type III"/>
    <property type="match status" value="3"/>
</dbReference>
<keyword evidence="8" id="KW-0393">Immunoglobulin domain</keyword>
<evidence type="ECO:0000256" key="6">
    <source>
        <dbReference type="ARBA" id="ARBA00023157"/>
    </source>
</evidence>
<dbReference type="SUPFAM" id="SSF48726">
    <property type="entry name" value="Immunoglobulin"/>
    <property type="match status" value="5"/>
</dbReference>
<evidence type="ECO:0000256" key="8">
    <source>
        <dbReference type="ARBA" id="ARBA00023319"/>
    </source>
</evidence>
<dbReference type="FunFam" id="2.60.40.10:FF:000050">
    <property type="entry name" value="Titin isoform B"/>
    <property type="match status" value="1"/>
</dbReference>
<dbReference type="Ensembl" id="ENSEBUT00000023500.1">
    <property type="protein sequence ID" value="ENSEBUP00000022924.1"/>
    <property type="gene ID" value="ENSEBUG00000014119.1"/>
</dbReference>
<organism evidence="12 13">
    <name type="scientific">Eptatretus burgeri</name>
    <name type="common">Inshore hagfish</name>
    <dbReference type="NCBI Taxonomy" id="7764"/>
    <lineage>
        <taxon>Eukaryota</taxon>
        <taxon>Metazoa</taxon>
        <taxon>Chordata</taxon>
        <taxon>Craniata</taxon>
        <taxon>Vertebrata</taxon>
        <taxon>Cyclostomata</taxon>
        <taxon>Myxini</taxon>
        <taxon>Myxiniformes</taxon>
        <taxon>Myxinidae</taxon>
        <taxon>Eptatretinae</taxon>
        <taxon>Eptatretus</taxon>
    </lineage>
</organism>
<evidence type="ECO:0000259" key="11">
    <source>
        <dbReference type="PROSITE" id="PS50853"/>
    </source>
</evidence>
<accession>A0A8C4QZJ6</accession>
<dbReference type="InterPro" id="IPR013783">
    <property type="entry name" value="Ig-like_fold"/>
</dbReference>
<dbReference type="InterPro" id="IPR003598">
    <property type="entry name" value="Ig_sub2"/>
</dbReference>
<dbReference type="InterPro" id="IPR013098">
    <property type="entry name" value="Ig_I-set"/>
</dbReference>
<dbReference type="InterPro" id="IPR036179">
    <property type="entry name" value="Ig-like_dom_sf"/>
</dbReference>
<dbReference type="Proteomes" id="UP000694388">
    <property type="component" value="Unplaced"/>
</dbReference>
<dbReference type="PANTHER" id="PTHR14340:SF13">
    <property type="entry name" value="TITIN"/>
    <property type="match status" value="1"/>
</dbReference>
<dbReference type="FunFam" id="2.60.40.10:FF:000002">
    <property type="entry name" value="Titin a"/>
    <property type="match status" value="1"/>
</dbReference>
<keyword evidence="6" id="KW-1015">Disulfide bond</keyword>
<evidence type="ECO:0008006" key="14">
    <source>
        <dbReference type="Google" id="ProtNLM"/>
    </source>
</evidence>
<evidence type="ECO:0000256" key="4">
    <source>
        <dbReference type="ARBA" id="ARBA00022490"/>
    </source>
</evidence>
<reference evidence="12" key="1">
    <citation type="submission" date="2025-08" db="UniProtKB">
        <authorList>
            <consortium name="Ensembl"/>
        </authorList>
    </citation>
    <scope>IDENTIFICATION</scope>
</reference>
<dbReference type="SMART" id="SM00060">
    <property type="entry name" value="FN3"/>
    <property type="match status" value="4"/>
</dbReference>
<comment type="similarity">
    <text evidence="3">Belongs to the protein kinase superfamily. CAMK Ser/Thr protein kinase family.</text>
</comment>
<feature type="region of interest" description="Disordered" evidence="9">
    <location>
        <begin position="544"/>
        <end position="568"/>
    </location>
</feature>
<dbReference type="PRINTS" id="PR00014">
    <property type="entry name" value="FNTYPEIII"/>
</dbReference>
<feature type="domain" description="Fibronectin type-III" evidence="11">
    <location>
        <begin position="561"/>
        <end position="657"/>
    </location>
</feature>
<dbReference type="CDD" id="cd00063">
    <property type="entry name" value="FN3"/>
    <property type="match status" value="4"/>
</dbReference>
<evidence type="ECO:0000256" key="2">
    <source>
        <dbReference type="ARBA" id="ARBA00004496"/>
    </source>
</evidence>
<keyword evidence="4" id="KW-0963">Cytoplasm</keyword>
<dbReference type="Pfam" id="PF07679">
    <property type="entry name" value="I-set"/>
    <property type="match status" value="5"/>
</dbReference>
<dbReference type="Gene3D" id="2.60.40.10">
    <property type="entry name" value="Immunoglobulins"/>
    <property type="match status" value="10"/>
</dbReference>
<dbReference type="GO" id="GO:0005634">
    <property type="term" value="C:nucleus"/>
    <property type="evidence" value="ECO:0007669"/>
    <property type="project" value="UniProtKB-SubCell"/>
</dbReference>
<dbReference type="FunFam" id="2.60.40.10:FF:000034">
    <property type="entry name" value="Titin isoform A"/>
    <property type="match status" value="1"/>
</dbReference>
<dbReference type="SMART" id="SM00408">
    <property type="entry name" value="IGc2"/>
    <property type="match status" value="5"/>
</dbReference>
<dbReference type="CDD" id="cd00096">
    <property type="entry name" value="Ig"/>
    <property type="match status" value="1"/>
</dbReference>
<name>A0A8C4QZJ6_EPTBU</name>
<dbReference type="SMART" id="SM00409">
    <property type="entry name" value="IG"/>
    <property type="match status" value="5"/>
</dbReference>
<evidence type="ECO:0000313" key="12">
    <source>
        <dbReference type="Ensembl" id="ENSEBUP00000022924.1"/>
    </source>
</evidence>
<evidence type="ECO:0000259" key="10">
    <source>
        <dbReference type="PROSITE" id="PS50835"/>
    </source>
</evidence>
<dbReference type="InterPro" id="IPR036116">
    <property type="entry name" value="FN3_sf"/>
</dbReference>
<dbReference type="Pfam" id="PF00041">
    <property type="entry name" value="fn3"/>
    <property type="match status" value="4"/>
</dbReference>
<dbReference type="GO" id="GO:0005737">
    <property type="term" value="C:cytoplasm"/>
    <property type="evidence" value="ECO:0007669"/>
    <property type="project" value="UniProtKB-SubCell"/>
</dbReference>
<dbReference type="GeneTree" id="ENSGT01110000267173"/>
<feature type="domain" description="Ig-like" evidence="10">
    <location>
        <begin position="97"/>
        <end position="185"/>
    </location>
</feature>
<feature type="domain" description="Ig-like" evidence="10">
    <location>
        <begin position="661"/>
        <end position="752"/>
    </location>
</feature>
<evidence type="ECO:0000256" key="3">
    <source>
        <dbReference type="ARBA" id="ARBA00006692"/>
    </source>
</evidence>
<dbReference type="PROSITE" id="PS50835">
    <property type="entry name" value="IG_LIKE"/>
    <property type="match status" value="5"/>
</dbReference>
<evidence type="ECO:0000256" key="9">
    <source>
        <dbReference type="SAM" id="MobiDB-lite"/>
    </source>
</evidence>
<dbReference type="FunFam" id="2.60.40.10:FF:000135">
    <property type="entry name" value="Titin a"/>
    <property type="match status" value="1"/>
</dbReference>
<dbReference type="PANTHER" id="PTHR14340">
    <property type="entry name" value="MICROFIBRIL-ASSOCIATED GLYCOPROTEIN 3"/>
    <property type="match status" value="1"/>
</dbReference>
<comment type="subcellular location">
    <subcellularLocation>
        <location evidence="2">Cytoplasm</location>
    </subcellularLocation>
    <subcellularLocation>
        <location evidence="1">Nucleus</location>
    </subcellularLocation>
</comment>